<keyword evidence="2" id="KW-1185">Reference proteome</keyword>
<sequence>MTDFTFADIEADRKQCEEVIARGAKFEKLFKNREFKELILEGYFKEELIRLTDLLAVVNDEQKTRVQAEIEAIARVKQYLEVPARFAEQAKDHLVVLKDAEEELRAEQETEMLAAYEG</sequence>
<protein>
    <submittedName>
        <fullName evidence="1">Uncharacterized protein</fullName>
    </submittedName>
</protein>
<dbReference type="KEGG" id="vg:77933511"/>
<dbReference type="GeneID" id="77933511"/>
<organism evidence="1 2">
    <name type="scientific">Vibrio phage BUCT194</name>
    <dbReference type="NCBI Taxonomy" id="2859072"/>
    <lineage>
        <taxon>Viruses</taxon>
        <taxon>Duplodnaviria</taxon>
        <taxon>Heunggongvirae</taxon>
        <taxon>Uroviricota</taxon>
        <taxon>Caudoviricetes</taxon>
        <taxon>Schitoviridae</taxon>
        <taxon>Varunavirus</taxon>
        <taxon>Varunavirus BUCT194</taxon>
    </lineage>
</organism>
<evidence type="ECO:0000313" key="1">
    <source>
        <dbReference type="EMBL" id="UAW01157.1"/>
    </source>
</evidence>
<name>A0AAE8XF55_9CAUD</name>
<reference evidence="1 2" key="1">
    <citation type="submission" date="2021-06" db="EMBL/GenBank/DDBJ databases">
        <authorList>
            <person name="Chen R."/>
            <person name="Qin H."/>
            <person name="He S."/>
            <person name="Han P."/>
            <person name="Xu F."/>
            <person name="Sun H."/>
            <person name="Fan H."/>
            <person name="Tong Y."/>
        </authorList>
    </citation>
    <scope>NUCLEOTIDE SEQUENCE [LARGE SCALE GENOMIC DNA]</scope>
</reference>
<dbReference type="RefSeq" id="YP_010657592.1">
    <property type="nucleotide sequence ID" value="NC_070848.1"/>
</dbReference>
<accession>A0AAE8XF55</accession>
<evidence type="ECO:0000313" key="2">
    <source>
        <dbReference type="Proteomes" id="UP000828026"/>
    </source>
</evidence>
<proteinExistence type="predicted"/>
<dbReference type="EMBL" id="MZ447858">
    <property type="protein sequence ID" value="UAW01157.1"/>
    <property type="molecule type" value="Genomic_DNA"/>
</dbReference>
<dbReference type="Proteomes" id="UP000828026">
    <property type="component" value="Segment"/>
</dbReference>